<accession>K0R098</accession>
<evidence type="ECO:0008006" key="3">
    <source>
        <dbReference type="Google" id="ProtNLM"/>
    </source>
</evidence>
<evidence type="ECO:0000313" key="1">
    <source>
        <dbReference type="EMBL" id="EJK45528.1"/>
    </source>
</evidence>
<dbReference type="InterPro" id="IPR036028">
    <property type="entry name" value="SH3-like_dom_sf"/>
</dbReference>
<dbReference type="Gene3D" id="2.30.30.40">
    <property type="entry name" value="SH3 Domains"/>
    <property type="match status" value="1"/>
</dbReference>
<comment type="caution">
    <text evidence="1">The sequence shown here is derived from an EMBL/GenBank/DDBJ whole genome shotgun (WGS) entry which is preliminary data.</text>
</comment>
<organism evidence="1 2">
    <name type="scientific">Thalassiosira oceanica</name>
    <name type="common">Marine diatom</name>
    <dbReference type="NCBI Taxonomy" id="159749"/>
    <lineage>
        <taxon>Eukaryota</taxon>
        <taxon>Sar</taxon>
        <taxon>Stramenopiles</taxon>
        <taxon>Ochrophyta</taxon>
        <taxon>Bacillariophyta</taxon>
        <taxon>Coscinodiscophyceae</taxon>
        <taxon>Thalassiosirophycidae</taxon>
        <taxon>Thalassiosirales</taxon>
        <taxon>Thalassiosiraceae</taxon>
        <taxon>Thalassiosira</taxon>
    </lineage>
</organism>
<evidence type="ECO:0000313" key="2">
    <source>
        <dbReference type="Proteomes" id="UP000266841"/>
    </source>
</evidence>
<proteinExistence type="predicted"/>
<dbReference type="AlphaFoldDB" id="K0R098"/>
<gene>
    <name evidence="1" type="ORF">THAOC_35853</name>
</gene>
<protein>
    <recommendedName>
        <fullName evidence="3">SH3 domain-containing protein</fullName>
    </recommendedName>
</protein>
<sequence>MKEASIHPPQHSVERIMIATSVTLHPFQGNPSELQVSFPTGERVTYNMAAHSSQTGWVWAKLESTGSTGWCPLTYLTPPEIVPQATPLASATPIPPAWAAPIAPSVVHQEWQLDNTDKGSIDVAATPVATTGWADMKQVGRKSWLAVSNGAQAAGTAISNRAQVTGARASQAFVNAKEGVQDLDFRPNTGGLATFRTLQSSGQSSGEAQPVVGTPMTTSGGADVPGQGKGLKGAFQNFGSNIQQAGQKSWAAVSNGAQVAEAHASQAFANVKEGVQDLQQKQQATSNKPTCQRSAGEQRTIDVGNYAARGAVSNGIYHGIMSGGNPIAMARGAARGGALGGAYGATARWKPFG</sequence>
<dbReference type="SUPFAM" id="SSF50044">
    <property type="entry name" value="SH3-domain"/>
    <property type="match status" value="1"/>
</dbReference>
<reference evidence="1 2" key="1">
    <citation type="journal article" date="2012" name="Genome Biol.">
        <title>Genome and low-iron response of an oceanic diatom adapted to chronic iron limitation.</title>
        <authorList>
            <person name="Lommer M."/>
            <person name="Specht M."/>
            <person name="Roy A.S."/>
            <person name="Kraemer L."/>
            <person name="Andreson R."/>
            <person name="Gutowska M.A."/>
            <person name="Wolf J."/>
            <person name="Bergner S.V."/>
            <person name="Schilhabel M.B."/>
            <person name="Klostermeier U.C."/>
            <person name="Beiko R.G."/>
            <person name="Rosenstiel P."/>
            <person name="Hippler M."/>
            <person name="Laroche J."/>
        </authorList>
    </citation>
    <scope>NUCLEOTIDE SEQUENCE [LARGE SCALE GENOMIC DNA]</scope>
    <source>
        <strain evidence="1 2">CCMP1005</strain>
    </source>
</reference>
<dbReference type="Proteomes" id="UP000266841">
    <property type="component" value="Unassembled WGS sequence"/>
</dbReference>
<name>K0R098_THAOC</name>
<dbReference type="EMBL" id="AGNL01048446">
    <property type="protein sequence ID" value="EJK45528.1"/>
    <property type="molecule type" value="Genomic_DNA"/>
</dbReference>
<keyword evidence="2" id="KW-1185">Reference proteome</keyword>